<dbReference type="Pfam" id="PF00668">
    <property type="entry name" value="Condensation"/>
    <property type="match status" value="3"/>
</dbReference>
<dbReference type="FunFam" id="1.10.1200.10:FF:000005">
    <property type="entry name" value="Nonribosomal peptide synthetase 1"/>
    <property type="match status" value="1"/>
</dbReference>
<dbReference type="NCBIfam" id="NF003417">
    <property type="entry name" value="PRK04813.1"/>
    <property type="match status" value="3"/>
</dbReference>
<sequence length="3414" mass="366080">MCENVLELSLAQRGIWFAQQLAPGNPMFTIAQYLDIDGAVDHTALADSIRHVLQETEALRLRFTEVDGEPRQFVAPLGEWTLPIVDLSTEANPEAAALEWLRTDLATPPDVFGDRLFAATLLRLGPARYFLHQRVHHLLVDGYGAALVLTRVAAGYRTRQHGEQLEPAGFGSLEELLAEDRAYSASERGLVDAQYWRERYADHPEATVLTDSVAAMDDGFLQHSGRLDVAEAENLRAVARESRTDWAPFVIAAAAAYLHRTTGDQDVVLGLPVTARRTPVQRTTPAMVSNVVPLRLRITPSTTMRELVTQTSREVRNALKHQRHRAEDLRRELGLSRDRRLHGPTVNILPFDPRIEFGSHGAALHNLSVGPVDDLSIVVQGISPEHGVRVDFDANPRRYDQDTLAGHHDRFLRLLRAAIASPTTAVGQIELLGDDDRDLVLNQWNTTTVETEPTTVPELFARQVARTPDRTAIGDGQISYTFTELDERAERLARVLTHRGAGPGRIVAVALPRSADTITALLAVTRAGGVYLPLDVTHPPERLAALLADANPALVIGHSETEALLPRTDLVLDRLDLAEATGADPRPPRPDDLAYLIHTSGSTGMPKGVAVEHRALGNLFASHQRRLFAAGRAAAGKDVLRVAHLSGVAFDAAWDPVLWLLDGHELRMVPDTVRRDPEACARYLADEGIDSIETTPSYVRQLLASGLLDHPGRHPRLVALGGEPVTPALWTELTEGTRLLAVNLYGPTESTVDSVMAALPSYTEPAIGTPVANVRAYVLDTALRPVAPGVPGELYLAGAGLARGYHERAALTAQRFVANPFDGPGERLYRTGDLVRWNRQGALEYLGRTDDQVKIRGFRIEPGEVEGTLTAYPDVDQAAVVVHGSGDAARLIAYVVSSTDPAQLRSRLGGSLPGHLVPQAVIAVPDLPLTPNGKLDKARLPEPSGPATGRAPATAVEERLCAIFAESLDVAAVGVDDDFFDLGGHSLLATRAVGRIRAELGIEVAIRDLFEAGTPALLAERLSSREAEHRPVLVAGTRGDREPLSSAQQRLWFLNRLNPDAADYTMPAVLRLTGKVDVTALTLALTDVVTRHESLRTIFAEHDGEPYQRILPAEAAGIALGTEEIPAGRLDGRLAEEAARGFDLAVEAPLRATLLRLSATEHVLVLVLHHIAGDGWSFGPLARDLAVSYQRRLAGEGAGLPPLAVQYADYTRWQRELLGDETDPASRGAKQLAHWTGALRDLPAEIPLPADRPRPPTPTGAGSAVPVSLPRHVHAALTGLAGRHGASLFMALHAGFAATLAKFGAGSDVTIGTPVAGRTEPALDELIGFFVNTLVLRTDLTGNPTFAEVLRRVRDADLAAFEHQDLPFERIVEQLAPERVPGRNPLFQVLLTLQNNPAPVAELGDLRIETGPAATTTTAKFDLSLILTETHDAAGAPAGISGDLEYSTDLFDRVTAKRLVRGLVTLLENALAAPDAPLHATSVLTDDEQAELVARSAGRRRPVPATTLPEQLGAAAARHPDRTAVVAADRRLTFAELDERATRLAATLTARGAGPGQVVAVALPRSADTVVALLAVLRAGAVYLPVDIDYPADRIAYLLTDARPVLLVSTADVAAGLTGAPATVLLDGEWEGEGQSPVAPVPEDLAYLLYTSGSTGRPKGVAVEHRSLVNLLESHRAEVFAPATAAAGRDVLRIAHTAGVSFDASWDPILWLADGHELHVLDDDTRRDPEALLGYVGRERIDAMETTPSYVRQLLEMGLHTATHRPTVLALGGEAVDTALWRDLAGRPEILAFNFYGPTESTVDSVVGRIAEHPAPVIGAGIANVGTYVLDAALRPVPAGVTGELYLDGAGLARGYRGRPALTAERFVANPFAGNGTRMYRTGDRVRWTTGGELKFVGRTDDQVKIRGFRVEPGEVEAVLATADGVSAAAVVVHRSAAGVDRLVGYVTPGTADVAELRRHAAATLPDYMVPQVIVALPELPLTPNGKLDKAKLPEPAPAAVVARRPGTGTEAELCAVFADVLGLADVGPDDDFFALGGHSLLVTRLVSRLRSRFGAEVAIRTVFEAATPAALAARIGDRTAPRARLRRQERPERVPLSFAQRRMWFLNSFEGTGAGYHIPMVLRLRGTLDRAALAAALRDVVERHETLRTVFPVTDGVPYQQLVPMTEIPAGLPPLEAGPGGIAETIAAYAATPFGLETDLPLRAALLPVEADEHLLVLVAHHIATDGWSTAPLARDLAAAYTARLGDQAAELPTLPVQYPDYALWQQELLGSEEDTDSPLRQQLAYWRDALTGLPEELTLPHDRPRPAESSYTGGTVRLDLPAELHARLAAFAADNGASLFMVLHAGLAALLSRLGGGTDVPIGTPVAGRTDEQLDDLVGFFVNTLVLRADLSGTPGFAELLERVRATDLAAFDHQDVPFERIVEELAPARTLNRHPLFQVMLTLQNTPPMRLRLPDLDVSVAEHDEVAAAKFDLSLSLAERHDDVGAPAGLSGTIEFSADLFDRATAVRLGGWLHKLLDAALDDPARPVAELDLLSAGEVEAVLETWNDTRRALPPETITTAFERHAGEDTAVVAADGALTTSALNAAANRLARLLRQRGIGAGHTVAVAVPRSVDTMVALLGVLKSGAAYLPIDLSYPADRIAYMLADAGPAAVVSTSDVDGLPAGIDRVDLDAPETRTALAGIADADLSDAERLRPLSARQPAYVIYTSGSTGRPKGVVVEHRSLTNLLHHHEETVFAPAAKRLGDRRLRVALTAAVAFDASWDPVLWMIAGHELHIVDDDTRRDARALVDYLRDERIDAIETTPSYLRQLMAAGLLDAGHRPSVVALGGEPVEDGLWARLRAEPNLAAYNFYGPTESTVDSVVAALDERDRPGIGRPVRNTRAYVLDARLRPVPAGVPGELYLSGAGVARGYLNRTRLTAERFVADPYSGTGDRMYRTGDLARWRDDASLEFLGRADDQVKLRGFRIEPGEIAALLEADPAVAEAAVVVRGGERLVAYVVPTATAVSPDRLRAALAGQVPEYMVPSAFVALDGLPLTPNGKLDQRALPAPPDAATGSRGPRSPREDLLCKLFAETLGLPRVGIDDSFFELGGHSLLASGLITRVRAAFGVDLPIRRLFEHPTVAGLAAKLDSGTEGSDLDVLLPLRTTGSRPPLFCVHPASGLSWSYSGLLKHLSPDQPLYGLQSRKLTDPSYTPASIAEIAAGYVEHIRSVQPHGPYYLLGWSFGGNLAHEVVAQLETAGEEIGLLTVLDAYPQAPADGLEVASEAKMFAALLHNQGFPVPADVTLDRASVLAHYREIGNPMGSLTEAALGGMIGAFVSQAQLMGDFVPHTVAADVLFFTATADRDPHGPVLADWMPYLSGDVENHDVEAAHAQLTQPDALARIGPVLAERLADRQPRPDQPRAKTGN</sequence>
<dbReference type="Pfam" id="PF13193">
    <property type="entry name" value="AMP-binding_C"/>
    <property type="match status" value="3"/>
</dbReference>
<dbReference type="PANTHER" id="PTHR45527:SF1">
    <property type="entry name" value="FATTY ACID SYNTHASE"/>
    <property type="match status" value="1"/>
</dbReference>
<feature type="domain" description="Carrier" evidence="6">
    <location>
        <begin position="2005"/>
        <end position="2080"/>
    </location>
</feature>
<dbReference type="FunFam" id="1.10.1200.10:FF:000016">
    <property type="entry name" value="Non-ribosomal peptide synthase"/>
    <property type="match status" value="2"/>
</dbReference>
<evidence type="ECO:0000313" key="8">
    <source>
        <dbReference type="Proteomes" id="UP001144096"/>
    </source>
</evidence>
<feature type="region of interest" description="Disordered" evidence="5">
    <location>
        <begin position="3046"/>
        <end position="3067"/>
    </location>
</feature>
<reference evidence="7" key="1">
    <citation type="submission" date="2022-06" db="EMBL/GenBank/DDBJ databases">
        <title>Amycolatopsis iheyaensis sp. nov., a new species of the genus Amycolatopsis isolated from soil in Iheya island, Japan.</title>
        <authorList>
            <person name="Ngamcharungchit C."/>
            <person name="Kanto H."/>
            <person name="Take A."/>
            <person name="Intra B."/>
            <person name="Matsumoto A."/>
            <person name="Panbangred W."/>
            <person name="Inahashi Y."/>
        </authorList>
    </citation>
    <scope>NUCLEOTIDE SEQUENCE</scope>
    <source>
        <strain evidence="7">OK19-0408</strain>
    </source>
</reference>
<dbReference type="InterPro" id="IPR000873">
    <property type="entry name" value="AMP-dep_synth/lig_dom"/>
</dbReference>
<gene>
    <name evidence="7" type="ORF">M8542_44200</name>
</gene>
<dbReference type="InterPro" id="IPR001242">
    <property type="entry name" value="Condensation_dom"/>
</dbReference>
<evidence type="ECO:0000259" key="6">
    <source>
        <dbReference type="PROSITE" id="PS50075"/>
    </source>
</evidence>
<dbReference type="InterPro" id="IPR036736">
    <property type="entry name" value="ACP-like_sf"/>
</dbReference>
<dbReference type="EMBL" id="JAMXQV010000036">
    <property type="protein sequence ID" value="MCR6489837.1"/>
    <property type="molecule type" value="Genomic_DNA"/>
</dbReference>
<dbReference type="Gene3D" id="3.40.50.980">
    <property type="match status" value="6"/>
</dbReference>
<dbReference type="InterPro" id="IPR020845">
    <property type="entry name" value="AMP-binding_CS"/>
</dbReference>
<dbReference type="GO" id="GO:0031177">
    <property type="term" value="F:phosphopantetheine binding"/>
    <property type="evidence" value="ECO:0007669"/>
    <property type="project" value="InterPro"/>
</dbReference>
<dbReference type="InterPro" id="IPR025110">
    <property type="entry name" value="AMP-bd_C"/>
</dbReference>
<evidence type="ECO:0000256" key="2">
    <source>
        <dbReference type="ARBA" id="ARBA00006432"/>
    </source>
</evidence>
<comment type="similarity">
    <text evidence="2">Belongs to the ATP-dependent AMP-binding enzyme family.</text>
</comment>
<dbReference type="InterPro" id="IPR001031">
    <property type="entry name" value="Thioesterase"/>
</dbReference>
<evidence type="ECO:0000313" key="7">
    <source>
        <dbReference type="EMBL" id="MCR6489837.1"/>
    </source>
</evidence>
<dbReference type="GO" id="GO:0044550">
    <property type="term" value="P:secondary metabolite biosynthetic process"/>
    <property type="evidence" value="ECO:0007669"/>
    <property type="project" value="TreeGrafter"/>
</dbReference>
<dbReference type="PROSITE" id="PS50075">
    <property type="entry name" value="CARRIER"/>
    <property type="match status" value="3"/>
</dbReference>
<dbReference type="Gene3D" id="1.10.1200.10">
    <property type="entry name" value="ACP-like"/>
    <property type="match status" value="2"/>
</dbReference>
<dbReference type="Gene3D" id="2.30.38.10">
    <property type="entry name" value="Luciferase, Domain 3"/>
    <property type="match status" value="3"/>
</dbReference>
<dbReference type="InterPro" id="IPR020806">
    <property type="entry name" value="PKS_PP-bd"/>
</dbReference>
<evidence type="ECO:0000256" key="1">
    <source>
        <dbReference type="ARBA" id="ARBA00001957"/>
    </source>
</evidence>
<dbReference type="PROSITE" id="PS00012">
    <property type="entry name" value="PHOSPHOPANTETHEINE"/>
    <property type="match status" value="2"/>
</dbReference>
<dbReference type="InterPro" id="IPR045851">
    <property type="entry name" value="AMP-bd_C_sf"/>
</dbReference>
<dbReference type="SUPFAM" id="SSF52777">
    <property type="entry name" value="CoA-dependent acyltransferases"/>
    <property type="match status" value="6"/>
</dbReference>
<dbReference type="InterPro" id="IPR010071">
    <property type="entry name" value="AA_adenyl_dom"/>
</dbReference>
<proteinExistence type="inferred from homology"/>
<evidence type="ECO:0000256" key="5">
    <source>
        <dbReference type="SAM" id="MobiDB-lite"/>
    </source>
</evidence>
<protein>
    <submittedName>
        <fullName evidence="7">Amino acid adenylation domain-containing protein</fullName>
    </submittedName>
</protein>
<evidence type="ECO:0000256" key="4">
    <source>
        <dbReference type="ARBA" id="ARBA00022553"/>
    </source>
</evidence>
<dbReference type="InterPro" id="IPR023213">
    <property type="entry name" value="CAT-like_dom_sf"/>
</dbReference>
<dbReference type="CDD" id="cd05930">
    <property type="entry name" value="A_NRPS"/>
    <property type="match status" value="3"/>
</dbReference>
<dbReference type="GO" id="GO:0003824">
    <property type="term" value="F:catalytic activity"/>
    <property type="evidence" value="ECO:0007669"/>
    <property type="project" value="InterPro"/>
</dbReference>
<dbReference type="InterPro" id="IPR029058">
    <property type="entry name" value="AB_hydrolase_fold"/>
</dbReference>
<dbReference type="Pfam" id="PF00550">
    <property type="entry name" value="PP-binding"/>
    <property type="match status" value="3"/>
</dbReference>
<dbReference type="Proteomes" id="UP001144096">
    <property type="component" value="Unassembled WGS sequence"/>
</dbReference>
<comment type="cofactor">
    <cofactor evidence="1">
        <name>pantetheine 4'-phosphate</name>
        <dbReference type="ChEBI" id="CHEBI:47942"/>
    </cofactor>
</comment>
<dbReference type="SUPFAM" id="SSF56801">
    <property type="entry name" value="Acetyl-CoA synthetase-like"/>
    <property type="match status" value="3"/>
</dbReference>
<dbReference type="GO" id="GO:0072330">
    <property type="term" value="P:monocarboxylic acid biosynthetic process"/>
    <property type="evidence" value="ECO:0007669"/>
    <property type="project" value="UniProtKB-ARBA"/>
</dbReference>
<dbReference type="SMART" id="SM00823">
    <property type="entry name" value="PKS_PP"/>
    <property type="match status" value="3"/>
</dbReference>
<dbReference type="Pfam" id="PF00501">
    <property type="entry name" value="AMP-binding"/>
    <property type="match status" value="3"/>
</dbReference>
<keyword evidence="3" id="KW-0596">Phosphopantetheine</keyword>
<dbReference type="PANTHER" id="PTHR45527">
    <property type="entry name" value="NONRIBOSOMAL PEPTIDE SYNTHETASE"/>
    <property type="match status" value="1"/>
</dbReference>
<dbReference type="GO" id="GO:0005829">
    <property type="term" value="C:cytosol"/>
    <property type="evidence" value="ECO:0007669"/>
    <property type="project" value="TreeGrafter"/>
</dbReference>
<dbReference type="Gene3D" id="3.30.300.30">
    <property type="match status" value="3"/>
</dbReference>
<dbReference type="Gene3D" id="3.40.50.1820">
    <property type="entry name" value="alpha/beta hydrolase"/>
    <property type="match status" value="1"/>
</dbReference>
<dbReference type="Gene3D" id="3.30.559.30">
    <property type="entry name" value="Nonribosomal peptide synthetase, condensation domain"/>
    <property type="match status" value="3"/>
</dbReference>
<dbReference type="FunFam" id="3.30.559.30:FF:000001">
    <property type="entry name" value="Non-ribosomal peptide synthetase"/>
    <property type="match status" value="1"/>
</dbReference>
<dbReference type="InterPro" id="IPR006162">
    <property type="entry name" value="Ppantetheine_attach_site"/>
</dbReference>
<evidence type="ECO:0000256" key="3">
    <source>
        <dbReference type="ARBA" id="ARBA00022450"/>
    </source>
</evidence>
<dbReference type="SUPFAM" id="SSF47336">
    <property type="entry name" value="ACP-like"/>
    <property type="match status" value="3"/>
</dbReference>
<dbReference type="InterPro" id="IPR009081">
    <property type="entry name" value="PP-bd_ACP"/>
</dbReference>
<dbReference type="GO" id="GO:0008610">
    <property type="term" value="P:lipid biosynthetic process"/>
    <property type="evidence" value="ECO:0007669"/>
    <property type="project" value="UniProtKB-ARBA"/>
</dbReference>
<dbReference type="GO" id="GO:0043041">
    <property type="term" value="P:amino acid activation for nonribosomal peptide biosynthetic process"/>
    <property type="evidence" value="ECO:0007669"/>
    <property type="project" value="TreeGrafter"/>
</dbReference>
<dbReference type="CDD" id="cd19540">
    <property type="entry name" value="LCL_NRPS-like"/>
    <property type="match status" value="2"/>
</dbReference>
<keyword evidence="8" id="KW-1185">Reference proteome</keyword>
<dbReference type="RefSeq" id="WP_257926406.1">
    <property type="nucleotide sequence ID" value="NZ_JAMXQV010000036.1"/>
</dbReference>
<feature type="domain" description="Carrier" evidence="6">
    <location>
        <begin position="3064"/>
        <end position="3139"/>
    </location>
</feature>
<dbReference type="FunFam" id="3.30.300.30:FF:000010">
    <property type="entry name" value="Enterobactin synthetase component F"/>
    <property type="match status" value="2"/>
</dbReference>
<name>A0A9X2NL66_9PSEU</name>
<dbReference type="FunFam" id="2.30.38.10:FF:000001">
    <property type="entry name" value="Non-ribosomal peptide synthetase PvdI"/>
    <property type="match status" value="3"/>
</dbReference>
<comment type="caution">
    <text evidence="7">The sequence shown here is derived from an EMBL/GenBank/DDBJ whole genome shotgun (WGS) entry which is preliminary data.</text>
</comment>
<organism evidence="7 8">
    <name type="scientific">Amycolatopsis iheyensis</name>
    <dbReference type="NCBI Taxonomy" id="2945988"/>
    <lineage>
        <taxon>Bacteria</taxon>
        <taxon>Bacillati</taxon>
        <taxon>Actinomycetota</taxon>
        <taxon>Actinomycetes</taxon>
        <taxon>Pseudonocardiales</taxon>
        <taxon>Pseudonocardiaceae</taxon>
        <taxon>Amycolatopsis</taxon>
    </lineage>
</organism>
<dbReference type="SUPFAM" id="SSF53474">
    <property type="entry name" value="alpha/beta-Hydrolases"/>
    <property type="match status" value="1"/>
</dbReference>
<dbReference type="Pfam" id="PF00975">
    <property type="entry name" value="Thioesterase"/>
    <property type="match status" value="1"/>
</dbReference>
<dbReference type="PROSITE" id="PS00455">
    <property type="entry name" value="AMP_BINDING"/>
    <property type="match status" value="3"/>
</dbReference>
<dbReference type="NCBIfam" id="TIGR01733">
    <property type="entry name" value="AA-adenyl-dom"/>
    <property type="match status" value="3"/>
</dbReference>
<feature type="domain" description="Carrier" evidence="6">
    <location>
        <begin position="951"/>
        <end position="1026"/>
    </location>
</feature>
<keyword evidence="4" id="KW-0597">Phosphoprotein</keyword>
<accession>A0A9X2NL66</accession>
<dbReference type="FunFam" id="3.40.50.980:FF:000001">
    <property type="entry name" value="Non-ribosomal peptide synthetase"/>
    <property type="match status" value="3"/>
</dbReference>
<dbReference type="Gene3D" id="3.30.559.10">
    <property type="entry name" value="Chloramphenicol acetyltransferase-like domain"/>
    <property type="match status" value="3"/>
</dbReference>